<proteinExistence type="predicted"/>
<gene>
    <name evidence="1" type="ORF">P0Y56_00145</name>
</gene>
<organism evidence="1 2">
    <name type="scientific">Candidatus Andeanibacterium colombiense</name>
    <dbReference type="NCBI Taxonomy" id="3121345"/>
    <lineage>
        <taxon>Bacteria</taxon>
        <taxon>Pseudomonadati</taxon>
        <taxon>Pseudomonadota</taxon>
        <taxon>Alphaproteobacteria</taxon>
        <taxon>Sphingomonadales</taxon>
        <taxon>Sphingomonadaceae</taxon>
        <taxon>Candidatus Andeanibacterium</taxon>
    </lineage>
</organism>
<reference evidence="1" key="1">
    <citation type="submission" date="2023-03" db="EMBL/GenBank/DDBJ databases">
        <title>Andean soil-derived lignocellulolytic bacterial consortium as a source of novel taxa and putative plastic-active enzymes.</title>
        <authorList>
            <person name="Diaz-Garcia L."/>
            <person name="Chuvochina M."/>
            <person name="Feuerriegel G."/>
            <person name="Bunk B."/>
            <person name="Sproer C."/>
            <person name="Streit W.R."/>
            <person name="Rodriguez L.M."/>
            <person name="Overmann J."/>
            <person name="Jimenez D.J."/>
        </authorList>
    </citation>
    <scope>NUCLEOTIDE SEQUENCE</scope>
    <source>
        <strain evidence="1">MAG 26</strain>
    </source>
</reference>
<protein>
    <submittedName>
        <fullName evidence="1">Uncharacterized protein</fullName>
    </submittedName>
</protein>
<dbReference type="AlphaFoldDB" id="A0AAJ5X678"/>
<sequence>MFAFALTVFFVAAAIAALAVLGASYVRAFAALGGLRRAAANCEAKVSVTIRVIDPAAPRLRPALRVVCSNGFSPRPQPALRAAA</sequence>
<evidence type="ECO:0000313" key="1">
    <source>
        <dbReference type="EMBL" id="WEK46739.1"/>
    </source>
</evidence>
<evidence type="ECO:0000313" key="2">
    <source>
        <dbReference type="Proteomes" id="UP001218362"/>
    </source>
</evidence>
<accession>A0AAJ5X678</accession>
<name>A0AAJ5X678_9SPHN</name>
<dbReference type="Proteomes" id="UP001218362">
    <property type="component" value="Chromosome"/>
</dbReference>
<dbReference type="EMBL" id="CP119316">
    <property type="protein sequence ID" value="WEK46739.1"/>
    <property type="molecule type" value="Genomic_DNA"/>
</dbReference>
<dbReference type="KEGG" id="acob:P0Y56_00145"/>